<proteinExistence type="predicted"/>
<dbReference type="AlphaFoldDB" id="A0A3S0WAA1"/>
<evidence type="ECO:0000313" key="3">
    <source>
        <dbReference type="Proteomes" id="UP000287336"/>
    </source>
</evidence>
<dbReference type="Gene3D" id="1.10.1220.10">
    <property type="entry name" value="Met repressor-like"/>
    <property type="match status" value="1"/>
</dbReference>
<dbReference type="InterPro" id="IPR013321">
    <property type="entry name" value="Arc_rbn_hlx_hlx"/>
</dbReference>
<dbReference type="EMBL" id="RZHG01000009">
    <property type="protein sequence ID" value="RUR32730.1"/>
    <property type="molecule type" value="Genomic_DNA"/>
</dbReference>
<protein>
    <submittedName>
        <fullName evidence="2">Uncharacterized protein</fullName>
    </submittedName>
</protein>
<organism evidence="2 3">
    <name type="scientific">Vreelandella andesensis</name>
    <dbReference type="NCBI Taxonomy" id="447567"/>
    <lineage>
        <taxon>Bacteria</taxon>
        <taxon>Pseudomonadati</taxon>
        <taxon>Pseudomonadota</taxon>
        <taxon>Gammaproteobacteria</taxon>
        <taxon>Oceanospirillales</taxon>
        <taxon>Halomonadaceae</taxon>
        <taxon>Vreelandella</taxon>
    </lineage>
</organism>
<feature type="compositionally biased region" description="Basic and acidic residues" evidence="1">
    <location>
        <begin position="13"/>
        <end position="29"/>
    </location>
</feature>
<dbReference type="Proteomes" id="UP000287336">
    <property type="component" value="Unassembled WGS sequence"/>
</dbReference>
<dbReference type="SUPFAM" id="SSF47598">
    <property type="entry name" value="Ribbon-helix-helix"/>
    <property type="match status" value="1"/>
</dbReference>
<accession>A0A3S0WAA1</accession>
<feature type="region of interest" description="Disordered" evidence="1">
    <location>
        <begin position="13"/>
        <end position="46"/>
    </location>
</feature>
<dbReference type="RefSeq" id="WP_126944828.1">
    <property type="nucleotide sequence ID" value="NZ_RZHG01000009.1"/>
</dbReference>
<name>A0A3S0WAA1_9GAMM</name>
<reference evidence="2 3" key="1">
    <citation type="submission" date="2018-12" db="EMBL/GenBank/DDBJ databases">
        <title>three novel Halomonas strain isolated from plants.</title>
        <authorList>
            <person name="Sun C."/>
        </authorList>
    </citation>
    <scope>NUCLEOTIDE SEQUENCE [LARGE SCALE GENOMIC DNA]</scope>
    <source>
        <strain evidence="2 3">DSM 19434</strain>
    </source>
</reference>
<evidence type="ECO:0000256" key="1">
    <source>
        <dbReference type="SAM" id="MobiDB-lite"/>
    </source>
</evidence>
<gene>
    <name evidence="2" type="ORF">ELY33_04945</name>
</gene>
<sequence>MSKGEYSDLLKNRKRSAADIESRPADMDKIISGAKSDGSGNAVPHEPLKRIGAQIPTSTYKALKKKALENDTNVTTLIREWVDEYVSN</sequence>
<dbReference type="InterPro" id="IPR010985">
    <property type="entry name" value="Ribbon_hlx_hlx"/>
</dbReference>
<evidence type="ECO:0000313" key="2">
    <source>
        <dbReference type="EMBL" id="RUR32730.1"/>
    </source>
</evidence>
<keyword evidence="3" id="KW-1185">Reference proteome</keyword>
<dbReference type="GO" id="GO:0006355">
    <property type="term" value="P:regulation of DNA-templated transcription"/>
    <property type="evidence" value="ECO:0007669"/>
    <property type="project" value="InterPro"/>
</dbReference>
<comment type="caution">
    <text evidence="2">The sequence shown here is derived from an EMBL/GenBank/DDBJ whole genome shotgun (WGS) entry which is preliminary data.</text>
</comment>